<accession>A0A5R9Q029</accession>
<feature type="chain" id="PRO_5024458949" description="Tetratricopeptide repeat protein" evidence="1">
    <location>
        <begin position="19"/>
        <end position="307"/>
    </location>
</feature>
<proteinExistence type="predicted"/>
<dbReference type="Gene3D" id="1.25.40.10">
    <property type="entry name" value="Tetratricopeptide repeat domain"/>
    <property type="match status" value="1"/>
</dbReference>
<feature type="signal peptide" evidence="1">
    <location>
        <begin position="1"/>
        <end position="18"/>
    </location>
</feature>
<reference evidence="2 3" key="1">
    <citation type="submission" date="2018-01" db="EMBL/GenBank/DDBJ databases">
        <title>Co-occurrence of chitin degradation, pigmentation and bioactivity in marine Pseudoalteromonas.</title>
        <authorList>
            <person name="Paulsen S."/>
            <person name="Gram L."/>
            <person name="Machado H."/>
        </authorList>
    </citation>
    <scope>NUCLEOTIDE SEQUENCE [LARGE SCALE GENOMIC DNA]</scope>
    <source>
        <strain evidence="2 3">S3663</strain>
    </source>
</reference>
<gene>
    <name evidence="2" type="ORF">C1E24_17645</name>
</gene>
<dbReference type="InterPro" id="IPR019734">
    <property type="entry name" value="TPR_rpt"/>
</dbReference>
<evidence type="ECO:0000313" key="3">
    <source>
        <dbReference type="Proteomes" id="UP000309186"/>
    </source>
</evidence>
<dbReference type="OrthoDB" id="5760886at2"/>
<evidence type="ECO:0000313" key="2">
    <source>
        <dbReference type="EMBL" id="TLX45737.1"/>
    </source>
</evidence>
<organism evidence="2 3">
    <name type="scientific">Pseudoalteromonas phenolica</name>
    <dbReference type="NCBI Taxonomy" id="161398"/>
    <lineage>
        <taxon>Bacteria</taxon>
        <taxon>Pseudomonadati</taxon>
        <taxon>Pseudomonadota</taxon>
        <taxon>Gammaproteobacteria</taxon>
        <taxon>Alteromonadales</taxon>
        <taxon>Pseudoalteromonadaceae</taxon>
        <taxon>Pseudoalteromonas</taxon>
    </lineage>
</organism>
<dbReference type="SUPFAM" id="SSF48452">
    <property type="entry name" value="TPR-like"/>
    <property type="match status" value="1"/>
</dbReference>
<dbReference type="InterPro" id="IPR011990">
    <property type="entry name" value="TPR-like_helical_dom_sf"/>
</dbReference>
<comment type="caution">
    <text evidence="2">The sequence shown here is derived from an EMBL/GenBank/DDBJ whole genome shotgun (WGS) entry which is preliminary data.</text>
</comment>
<keyword evidence="1" id="KW-0732">Signal</keyword>
<evidence type="ECO:0008006" key="4">
    <source>
        <dbReference type="Google" id="ProtNLM"/>
    </source>
</evidence>
<evidence type="ECO:0000256" key="1">
    <source>
        <dbReference type="SAM" id="SignalP"/>
    </source>
</evidence>
<dbReference type="SMART" id="SM00028">
    <property type="entry name" value="TPR"/>
    <property type="match status" value="2"/>
</dbReference>
<protein>
    <recommendedName>
        <fullName evidence="4">Tetratricopeptide repeat protein</fullName>
    </recommendedName>
</protein>
<dbReference type="RefSeq" id="WP_138483713.1">
    <property type="nucleotide sequence ID" value="NZ_PPSW01000030.1"/>
</dbReference>
<dbReference type="AlphaFoldDB" id="A0A5R9Q029"/>
<name>A0A5R9Q029_9GAMM</name>
<sequence>MIVLLLLFLFFTSITANASEHFSDHESYCLQKEEQACLALLKKQSDAVPLYSKAWFKLISYKLDYYYDKREFKKLEQMIIPLFAIENMPDVFELQLNYYYSKTLAYFGKKEQARQYAQKAISKLEKIYHIFEDPMRMVEIANLEYVFGDRQKAYQLLLLAENKFGKRGDPVFHLELHTNKGHIFFTWQNYERAAKFYKLALDWIKNTEHDAKKVVAYSNVARTYQLMNKHELALEHFKRTEELLLVQNNPRFLAVILIRTAEVYEQLNELDKLTQLMPRINFSDLSQGYHETYKRLSKLTASKSKSS</sequence>
<dbReference type="EMBL" id="PPSW01000030">
    <property type="protein sequence ID" value="TLX45737.1"/>
    <property type="molecule type" value="Genomic_DNA"/>
</dbReference>
<dbReference type="Pfam" id="PF13424">
    <property type="entry name" value="TPR_12"/>
    <property type="match status" value="1"/>
</dbReference>
<dbReference type="Proteomes" id="UP000309186">
    <property type="component" value="Unassembled WGS sequence"/>
</dbReference>